<proteinExistence type="predicted"/>
<sequence>METSESDYTGRLYYLEQQPAGKPHELVCSCLYMDAERQELKESTKSKTSQTTLYIDNEFYDQAKTCLNLSEEQRKCSKLSSAAMTKIAHKKWTLDAEGNSGNGEKKYVVPKRRLHKTL</sequence>
<accession>A0AAD9QN60</accession>
<dbReference type="EMBL" id="JARQWQ010000022">
    <property type="protein sequence ID" value="KAK2564388.1"/>
    <property type="molecule type" value="Genomic_DNA"/>
</dbReference>
<name>A0AAD9QN60_ACRCE</name>
<dbReference type="AlphaFoldDB" id="A0AAD9QN60"/>
<dbReference type="Proteomes" id="UP001249851">
    <property type="component" value="Unassembled WGS sequence"/>
</dbReference>
<organism evidence="1 2">
    <name type="scientific">Acropora cervicornis</name>
    <name type="common">Staghorn coral</name>
    <dbReference type="NCBI Taxonomy" id="6130"/>
    <lineage>
        <taxon>Eukaryota</taxon>
        <taxon>Metazoa</taxon>
        <taxon>Cnidaria</taxon>
        <taxon>Anthozoa</taxon>
        <taxon>Hexacorallia</taxon>
        <taxon>Scleractinia</taxon>
        <taxon>Astrocoeniina</taxon>
        <taxon>Acroporidae</taxon>
        <taxon>Acropora</taxon>
    </lineage>
</organism>
<comment type="caution">
    <text evidence="1">The sequence shown here is derived from an EMBL/GenBank/DDBJ whole genome shotgun (WGS) entry which is preliminary data.</text>
</comment>
<reference evidence="1" key="2">
    <citation type="journal article" date="2023" name="Science">
        <title>Genomic signatures of disease resistance in endangered staghorn corals.</title>
        <authorList>
            <person name="Vollmer S.V."/>
            <person name="Selwyn J.D."/>
            <person name="Despard B.A."/>
            <person name="Roesel C.L."/>
        </authorList>
    </citation>
    <scope>NUCLEOTIDE SEQUENCE</scope>
    <source>
        <strain evidence="1">K2</strain>
    </source>
</reference>
<gene>
    <name evidence="1" type="ORF">P5673_011815</name>
</gene>
<keyword evidence="2" id="KW-1185">Reference proteome</keyword>
<evidence type="ECO:0000313" key="2">
    <source>
        <dbReference type="Proteomes" id="UP001249851"/>
    </source>
</evidence>
<evidence type="ECO:0000313" key="1">
    <source>
        <dbReference type="EMBL" id="KAK2564388.1"/>
    </source>
</evidence>
<protein>
    <submittedName>
        <fullName evidence="1">Uncharacterized protein</fullName>
    </submittedName>
</protein>
<reference evidence="1" key="1">
    <citation type="journal article" date="2023" name="G3 (Bethesda)">
        <title>Whole genome assembly and annotation of the endangered Caribbean coral Acropora cervicornis.</title>
        <authorList>
            <person name="Selwyn J.D."/>
            <person name="Vollmer S.V."/>
        </authorList>
    </citation>
    <scope>NUCLEOTIDE SEQUENCE</scope>
    <source>
        <strain evidence="1">K2</strain>
    </source>
</reference>